<dbReference type="PROSITE" id="PS50940">
    <property type="entry name" value="CHIT_BIND_II"/>
    <property type="match status" value="3"/>
</dbReference>
<dbReference type="GO" id="GO:0008061">
    <property type="term" value="F:chitin binding"/>
    <property type="evidence" value="ECO:0007669"/>
    <property type="project" value="UniProtKB-KW"/>
</dbReference>
<dbReference type="InterPro" id="IPR002557">
    <property type="entry name" value="Chitin-bd_dom"/>
</dbReference>
<evidence type="ECO:0000256" key="3">
    <source>
        <dbReference type="ARBA" id="ARBA00022737"/>
    </source>
</evidence>
<keyword evidence="8" id="KW-1185">Reference proteome</keyword>
<keyword evidence="3" id="KW-0677">Repeat</keyword>
<keyword evidence="4" id="KW-1015">Disulfide bond</keyword>
<dbReference type="InterPro" id="IPR051940">
    <property type="entry name" value="Chitin_bind-dev_reg"/>
</dbReference>
<dbReference type="InterPro" id="IPR036508">
    <property type="entry name" value="Chitin-bd_dom_sf"/>
</dbReference>
<gene>
    <name evidence="7" type="ORF">GSLYS_00008737001</name>
</gene>
<evidence type="ECO:0000259" key="6">
    <source>
        <dbReference type="PROSITE" id="PS50940"/>
    </source>
</evidence>
<dbReference type="GO" id="GO:0005576">
    <property type="term" value="C:extracellular region"/>
    <property type="evidence" value="ECO:0007669"/>
    <property type="project" value="InterPro"/>
</dbReference>
<dbReference type="SMART" id="SM00494">
    <property type="entry name" value="ChtBD2"/>
    <property type="match status" value="3"/>
</dbReference>
<sequence length="212" mass="23703">MDEKLPDGRHRHPADCTRYIECKSAQTDIKVCPAGSAFDLTTAACSSANYTSLCLGSDAVSGQLTPGYNDTTKLCSRNGYENGIYPHPSSCSFYLKCLNFITIEESCPVGTVFDPSRRGCVDPRVAYPCHEWQNTNLPTVYEIKIVCEYFRLPRGIYPDRTKCDQFVECVNGATYNLQCPTGLRFNSRTGACDTLSQVNCNDNYNFRYDHST</sequence>
<dbReference type="PANTHER" id="PTHR23301:SF0">
    <property type="entry name" value="CHITIN-BINDING TYPE-2 DOMAIN-CONTAINING PROTEIN-RELATED"/>
    <property type="match status" value="1"/>
</dbReference>
<feature type="domain" description="Chitin-binding type-2" evidence="6">
    <location>
        <begin position="1"/>
        <end position="56"/>
    </location>
</feature>
<keyword evidence="5" id="KW-0325">Glycoprotein</keyword>
<dbReference type="Gene3D" id="2.170.140.10">
    <property type="entry name" value="Chitin binding domain"/>
    <property type="match status" value="3"/>
</dbReference>
<dbReference type="EMBL" id="CAXITT010000182">
    <property type="protein sequence ID" value="CAL1534777.1"/>
    <property type="molecule type" value="Genomic_DNA"/>
</dbReference>
<dbReference type="SUPFAM" id="SSF57625">
    <property type="entry name" value="Invertebrate chitin-binding proteins"/>
    <property type="match status" value="3"/>
</dbReference>
<keyword evidence="2" id="KW-0732">Signal</keyword>
<dbReference type="AlphaFoldDB" id="A0AAV2HM54"/>
<dbReference type="PANTHER" id="PTHR23301">
    <property type="entry name" value="CHITIN BINDING PERITROPHIN-A"/>
    <property type="match status" value="1"/>
</dbReference>
<evidence type="ECO:0000256" key="2">
    <source>
        <dbReference type="ARBA" id="ARBA00022729"/>
    </source>
</evidence>
<dbReference type="Pfam" id="PF01607">
    <property type="entry name" value="CBM_14"/>
    <property type="match status" value="3"/>
</dbReference>
<reference evidence="7 8" key="1">
    <citation type="submission" date="2024-04" db="EMBL/GenBank/DDBJ databases">
        <authorList>
            <consortium name="Genoscope - CEA"/>
            <person name="William W."/>
        </authorList>
    </citation>
    <scope>NUCLEOTIDE SEQUENCE [LARGE SCALE GENOMIC DNA]</scope>
</reference>
<comment type="caution">
    <text evidence="7">The sequence shown here is derived from an EMBL/GenBank/DDBJ whole genome shotgun (WGS) entry which is preliminary data.</text>
</comment>
<proteinExistence type="predicted"/>
<organism evidence="7 8">
    <name type="scientific">Lymnaea stagnalis</name>
    <name type="common">Great pond snail</name>
    <name type="synonym">Helix stagnalis</name>
    <dbReference type="NCBI Taxonomy" id="6523"/>
    <lineage>
        <taxon>Eukaryota</taxon>
        <taxon>Metazoa</taxon>
        <taxon>Spiralia</taxon>
        <taxon>Lophotrochozoa</taxon>
        <taxon>Mollusca</taxon>
        <taxon>Gastropoda</taxon>
        <taxon>Heterobranchia</taxon>
        <taxon>Euthyneura</taxon>
        <taxon>Panpulmonata</taxon>
        <taxon>Hygrophila</taxon>
        <taxon>Lymnaeoidea</taxon>
        <taxon>Lymnaeidae</taxon>
        <taxon>Lymnaea</taxon>
    </lineage>
</organism>
<evidence type="ECO:0000256" key="5">
    <source>
        <dbReference type="ARBA" id="ARBA00023180"/>
    </source>
</evidence>
<evidence type="ECO:0000313" key="7">
    <source>
        <dbReference type="EMBL" id="CAL1534777.1"/>
    </source>
</evidence>
<dbReference type="Proteomes" id="UP001497497">
    <property type="component" value="Unassembled WGS sequence"/>
</dbReference>
<feature type="domain" description="Chitin-binding type-2" evidence="6">
    <location>
        <begin position="72"/>
        <end position="131"/>
    </location>
</feature>
<evidence type="ECO:0000256" key="4">
    <source>
        <dbReference type="ARBA" id="ARBA00023157"/>
    </source>
</evidence>
<accession>A0AAV2HM54</accession>
<keyword evidence="1" id="KW-0147">Chitin-binding</keyword>
<evidence type="ECO:0000256" key="1">
    <source>
        <dbReference type="ARBA" id="ARBA00022669"/>
    </source>
</evidence>
<feature type="domain" description="Chitin-binding type-2" evidence="6">
    <location>
        <begin position="144"/>
        <end position="202"/>
    </location>
</feature>
<evidence type="ECO:0000313" key="8">
    <source>
        <dbReference type="Proteomes" id="UP001497497"/>
    </source>
</evidence>
<name>A0AAV2HM54_LYMST</name>
<protein>
    <recommendedName>
        <fullName evidence="6">Chitin-binding type-2 domain-containing protein</fullName>
    </recommendedName>
</protein>